<organism evidence="17 18">
    <name type="scientific">Linum trigynum</name>
    <dbReference type="NCBI Taxonomy" id="586398"/>
    <lineage>
        <taxon>Eukaryota</taxon>
        <taxon>Viridiplantae</taxon>
        <taxon>Streptophyta</taxon>
        <taxon>Embryophyta</taxon>
        <taxon>Tracheophyta</taxon>
        <taxon>Spermatophyta</taxon>
        <taxon>Magnoliopsida</taxon>
        <taxon>eudicotyledons</taxon>
        <taxon>Gunneridae</taxon>
        <taxon>Pentapetalae</taxon>
        <taxon>rosids</taxon>
        <taxon>fabids</taxon>
        <taxon>Malpighiales</taxon>
        <taxon>Linaceae</taxon>
        <taxon>Linum</taxon>
    </lineage>
</organism>
<dbReference type="CDD" id="cd00693">
    <property type="entry name" value="secretory_peroxidase"/>
    <property type="match status" value="1"/>
</dbReference>
<feature type="domain" description="Plant heme peroxidase family profile" evidence="16">
    <location>
        <begin position="39"/>
        <end position="350"/>
    </location>
</feature>
<keyword evidence="15" id="KW-0376">Hydrogen peroxide</keyword>
<evidence type="ECO:0000256" key="4">
    <source>
        <dbReference type="ARBA" id="ARBA00012313"/>
    </source>
</evidence>
<dbReference type="EMBL" id="OZ034820">
    <property type="protein sequence ID" value="CAL1404708.1"/>
    <property type="molecule type" value="Genomic_DNA"/>
</dbReference>
<dbReference type="EC" id="1.11.1.7" evidence="4 15"/>
<comment type="function">
    <text evidence="2">Removal of H(2)O(2), oxidation of toxic reductants, biosynthesis and degradation of lignin, suberization, auxin catabolism, response to environmental stresses such as wounding, pathogen attack and oxidative stress. These functions might be dependent on each isozyme/isoform in each plant tissue.</text>
</comment>
<evidence type="ECO:0000313" key="17">
    <source>
        <dbReference type="EMBL" id="CAL1404708.1"/>
    </source>
</evidence>
<dbReference type="PANTHER" id="PTHR31235">
    <property type="entry name" value="PEROXIDASE 25-RELATED"/>
    <property type="match status" value="1"/>
</dbReference>
<feature type="site" description="Transition state stabilizer" evidence="13">
    <location>
        <position position="78"/>
    </location>
</feature>
<comment type="cofactor">
    <cofactor evidence="12 15">
        <name>Ca(2+)</name>
        <dbReference type="ChEBI" id="CHEBI:29108"/>
    </cofactor>
    <text evidence="12 15">Binds 2 calcium ions per subunit.</text>
</comment>
<dbReference type="Gene3D" id="1.10.420.10">
    <property type="entry name" value="Peroxidase, domain 2"/>
    <property type="match status" value="1"/>
</dbReference>
<accession>A0AAV2G4K2</accession>
<feature type="signal peptide" evidence="15">
    <location>
        <begin position="1"/>
        <end position="20"/>
    </location>
</feature>
<dbReference type="InterPro" id="IPR000823">
    <property type="entry name" value="Peroxidase_pln"/>
</dbReference>
<keyword evidence="18" id="KW-1185">Reference proteome</keyword>
<name>A0AAV2G4K2_9ROSI</name>
<keyword evidence="15" id="KW-0964">Secreted</keyword>
<feature type="binding site" evidence="12">
    <location>
        <position position="263"/>
    </location>
    <ligand>
        <name>Ca(2+)</name>
        <dbReference type="ChEBI" id="CHEBI:29108"/>
        <label>2</label>
    </ligand>
</feature>
<evidence type="ECO:0000313" key="18">
    <source>
        <dbReference type="Proteomes" id="UP001497516"/>
    </source>
</evidence>
<dbReference type="InterPro" id="IPR002016">
    <property type="entry name" value="Haem_peroxidase"/>
</dbReference>
<evidence type="ECO:0000256" key="3">
    <source>
        <dbReference type="ARBA" id="ARBA00006873"/>
    </source>
</evidence>
<comment type="catalytic activity">
    <reaction evidence="1 15">
        <text>2 a phenolic donor + H2O2 = 2 a phenolic radical donor + 2 H2O</text>
        <dbReference type="Rhea" id="RHEA:56136"/>
        <dbReference type="ChEBI" id="CHEBI:15377"/>
        <dbReference type="ChEBI" id="CHEBI:16240"/>
        <dbReference type="ChEBI" id="CHEBI:139520"/>
        <dbReference type="ChEBI" id="CHEBI:139521"/>
        <dbReference type="EC" id="1.11.1.7"/>
    </reaction>
</comment>
<dbReference type="FunFam" id="1.10.420.10:FF:000001">
    <property type="entry name" value="Peroxidase"/>
    <property type="match status" value="1"/>
</dbReference>
<feature type="binding site" evidence="12">
    <location>
        <position position="92"/>
    </location>
    <ligand>
        <name>Ca(2+)</name>
        <dbReference type="ChEBI" id="CHEBI:29108"/>
        <label>1</label>
    </ligand>
</feature>
<dbReference type="InterPro" id="IPR019793">
    <property type="entry name" value="Peroxidases_heam-ligand_BS"/>
</dbReference>
<dbReference type="Proteomes" id="UP001497516">
    <property type="component" value="Chromosome 7"/>
</dbReference>
<evidence type="ECO:0000256" key="5">
    <source>
        <dbReference type="ARBA" id="ARBA00022559"/>
    </source>
</evidence>
<evidence type="ECO:0000256" key="11">
    <source>
        <dbReference type="PIRSR" id="PIRSR600823-2"/>
    </source>
</evidence>
<keyword evidence="9 12" id="KW-0408">Iron</keyword>
<keyword evidence="6 15" id="KW-0349">Heme</keyword>
<feature type="binding site" evidence="12">
    <location>
        <position position="83"/>
    </location>
    <ligand>
        <name>Ca(2+)</name>
        <dbReference type="ChEBI" id="CHEBI:29108"/>
        <label>1</label>
    </ligand>
</feature>
<feature type="binding site" evidence="11">
    <location>
        <position position="173"/>
    </location>
    <ligand>
        <name>substrate</name>
    </ligand>
</feature>
<keyword evidence="7 12" id="KW-0479">Metal-binding</keyword>
<evidence type="ECO:0000256" key="7">
    <source>
        <dbReference type="ARBA" id="ARBA00022723"/>
    </source>
</evidence>
<gene>
    <name evidence="17" type="ORF">LTRI10_LOCUS44538</name>
</gene>
<keyword evidence="15" id="KW-0732">Signal</keyword>
<feature type="disulfide bond" evidence="14">
    <location>
        <begin position="133"/>
        <end position="346"/>
    </location>
</feature>
<proteinExistence type="inferred from homology"/>
<evidence type="ECO:0000256" key="9">
    <source>
        <dbReference type="ARBA" id="ARBA00023004"/>
    </source>
</evidence>
<feature type="disulfide bond" evidence="14">
    <location>
        <begin position="51"/>
        <end position="127"/>
    </location>
</feature>
<comment type="similarity">
    <text evidence="3">Belongs to the peroxidase family. Ascorbate peroxidase subfamily.</text>
</comment>
<dbReference type="PRINTS" id="PR00461">
    <property type="entry name" value="PLPEROXIDASE"/>
</dbReference>
<keyword evidence="12 15" id="KW-0106">Calcium</keyword>
<keyword evidence="8 15" id="KW-0560">Oxidoreductase</keyword>
<dbReference type="GO" id="GO:0006979">
    <property type="term" value="P:response to oxidative stress"/>
    <property type="evidence" value="ECO:0007669"/>
    <property type="project" value="UniProtKB-UniRule"/>
</dbReference>
<evidence type="ECO:0000256" key="1">
    <source>
        <dbReference type="ARBA" id="ARBA00000189"/>
    </source>
</evidence>
<dbReference type="GO" id="GO:0042744">
    <property type="term" value="P:hydrogen peroxide catabolic process"/>
    <property type="evidence" value="ECO:0007669"/>
    <property type="project" value="UniProtKB-KW"/>
</dbReference>
<comment type="subcellular location">
    <subcellularLocation>
        <location evidence="15">Secreted</location>
    </subcellularLocation>
</comment>
<dbReference type="PRINTS" id="PR00458">
    <property type="entry name" value="PEROXIDASE"/>
</dbReference>
<evidence type="ECO:0000256" key="12">
    <source>
        <dbReference type="PIRSR" id="PIRSR600823-3"/>
    </source>
</evidence>
<dbReference type="GO" id="GO:0005576">
    <property type="term" value="C:extracellular region"/>
    <property type="evidence" value="ECO:0007669"/>
    <property type="project" value="UniProtKB-SubCell"/>
</dbReference>
<dbReference type="InterPro" id="IPR033905">
    <property type="entry name" value="Secretory_peroxidase"/>
</dbReference>
<feature type="binding site" description="axial binding residue" evidence="12">
    <location>
        <position position="203"/>
    </location>
    <ligand>
        <name>heme b</name>
        <dbReference type="ChEBI" id="CHEBI:60344"/>
    </ligand>
    <ligandPart>
        <name>Fe</name>
        <dbReference type="ChEBI" id="CHEBI:18248"/>
    </ligandPart>
</feature>
<feature type="disulfide bond" evidence="14">
    <location>
        <begin position="210"/>
        <end position="242"/>
    </location>
</feature>
<feature type="binding site" evidence="12">
    <location>
        <position position="90"/>
    </location>
    <ligand>
        <name>Ca(2+)</name>
        <dbReference type="ChEBI" id="CHEBI:29108"/>
        <label>1</label>
    </ligand>
</feature>
<dbReference type="PROSITE" id="PS00435">
    <property type="entry name" value="PEROXIDASE_1"/>
    <property type="match status" value="1"/>
</dbReference>
<keyword evidence="5 15" id="KW-0575">Peroxidase</keyword>
<feature type="chain" id="PRO_5043091763" description="Peroxidase" evidence="15">
    <location>
        <begin position="21"/>
        <end position="353"/>
    </location>
</feature>
<dbReference type="Pfam" id="PF00141">
    <property type="entry name" value="peroxidase"/>
    <property type="match status" value="1"/>
</dbReference>
<evidence type="ECO:0000256" key="14">
    <source>
        <dbReference type="PIRSR" id="PIRSR600823-5"/>
    </source>
</evidence>
<dbReference type="SUPFAM" id="SSF48113">
    <property type="entry name" value="Heme-dependent peroxidases"/>
    <property type="match status" value="1"/>
</dbReference>
<comment type="cofactor">
    <cofactor evidence="12 15">
        <name>heme b</name>
        <dbReference type="ChEBI" id="CHEBI:60344"/>
    </cofactor>
    <text evidence="12 15">Binds 1 heme b (iron(II)-protoporphyrin IX) group per subunit.</text>
</comment>
<dbReference type="GO" id="GO:0020037">
    <property type="term" value="F:heme binding"/>
    <property type="evidence" value="ECO:0007669"/>
    <property type="project" value="UniProtKB-UniRule"/>
</dbReference>
<feature type="disulfide bond" evidence="14">
    <location>
        <begin position="84"/>
        <end position="89"/>
    </location>
</feature>
<feature type="binding site" evidence="12">
    <location>
        <position position="88"/>
    </location>
    <ligand>
        <name>Ca(2+)</name>
        <dbReference type="ChEBI" id="CHEBI:29108"/>
        <label>1</label>
    </ligand>
</feature>
<comment type="similarity">
    <text evidence="15">Belongs to the peroxidase family. Classical plant (class III) peroxidase subfamily.</text>
</comment>
<sequence length="353" mass="39022">MTAMLLPAALVAAAVMLMLAVEDGGGRAEAAIGMQQPLKLKYQYYRRYTSCKYAEEFVKHQVTLYWNRDKTITAKLLRLLYSDCFVTGCDASILLDGPDSEKMAHQNARLGGFDLIDKIKTVMESRCPGVVSCADILNLATRDAVHLAGGPSYPLFTGRRDGMTSRASTVDLPSASISSKAALAYFESKTLDVLDMATLLGAHAIGTTDCSNVVDRLYNFNKTGKPDPTMSKEFADQLRKTCPPPSNMKGQQAKSPWVYLNPDSGPSYQLGNSYYKRALAYQSVLGVDQQLLYNNDTRELTSEYGDESPWKNGFEGWRRSLTLSMNRMGNINVLTGNSTGEIRRSCRYTNQRG</sequence>
<feature type="binding site" evidence="12">
    <location>
        <position position="101"/>
    </location>
    <ligand>
        <name>Ca(2+)</name>
        <dbReference type="ChEBI" id="CHEBI:29108"/>
        <label>1</label>
    </ligand>
</feature>
<evidence type="ECO:0000256" key="10">
    <source>
        <dbReference type="ARBA" id="ARBA00023157"/>
    </source>
</evidence>
<evidence type="ECO:0000256" key="8">
    <source>
        <dbReference type="ARBA" id="ARBA00023002"/>
    </source>
</evidence>
<dbReference type="GO" id="GO:0046872">
    <property type="term" value="F:metal ion binding"/>
    <property type="evidence" value="ECO:0007669"/>
    <property type="project" value="UniProtKB-UniRule"/>
</dbReference>
<reference evidence="17 18" key="1">
    <citation type="submission" date="2024-04" db="EMBL/GenBank/DDBJ databases">
        <authorList>
            <person name="Fracassetti M."/>
        </authorList>
    </citation>
    <scope>NUCLEOTIDE SEQUENCE [LARGE SCALE GENOMIC DNA]</scope>
</reference>
<dbReference type="PROSITE" id="PS50873">
    <property type="entry name" value="PEROXIDASE_4"/>
    <property type="match status" value="1"/>
</dbReference>
<evidence type="ECO:0000259" key="16">
    <source>
        <dbReference type="PROSITE" id="PS50873"/>
    </source>
</evidence>
<evidence type="ECO:0000256" key="6">
    <source>
        <dbReference type="ARBA" id="ARBA00022617"/>
    </source>
</evidence>
<evidence type="ECO:0000256" key="15">
    <source>
        <dbReference type="RuleBase" id="RU362060"/>
    </source>
</evidence>
<protein>
    <recommendedName>
        <fullName evidence="4 15">Peroxidase</fullName>
        <ecNumber evidence="4 15">1.11.1.7</ecNumber>
    </recommendedName>
</protein>
<dbReference type="GO" id="GO:0140825">
    <property type="term" value="F:lactoperoxidase activity"/>
    <property type="evidence" value="ECO:0007669"/>
    <property type="project" value="UniProtKB-EC"/>
</dbReference>
<dbReference type="InterPro" id="IPR010255">
    <property type="entry name" value="Haem_peroxidase_sf"/>
</dbReference>
<evidence type="ECO:0000256" key="2">
    <source>
        <dbReference type="ARBA" id="ARBA00002322"/>
    </source>
</evidence>
<dbReference type="AlphaFoldDB" id="A0AAV2G4K2"/>
<feature type="binding site" evidence="12">
    <location>
        <position position="86"/>
    </location>
    <ligand>
        <name>Ca(2+)</name>
        <dbReference type="ChEBI" id="CHEBI:29108"/>
        <label>1</label>
    </ligand>
</feature>
<keyword evidence="10 14" id="KW-1015">Disulfide bond</keyword>
<dbReference type="Gene3D" id="1.10.520.10">
    <property type="match status" value="1"/>
</dbReference>
<evidence type="ECO:0000256" key="13">
    <source>
        <dbReference type="PIRSR" id="PIRSR600823-4"/>
    </source>
</evidence>